<dbReference type="PANTHER" id="PTHR11703">
    <property type="entry name" value="DEOXYHYPUSINE SYNTHASE"/>
    <property type="match status" value="1"/>
</dbReference>
<evidence type="ECO:0000256" key="3">
    <source>
        <dbReference type="ARBA" id="ARBA00005041"/>
    </source>
</evidence>
<dbReference type="AlphaFoldDB" id="A0A3Q2QSR6"/>
<dbReference type="Gene3D" id="3.40.910.10">
    <property type="entry name" value="Deoxyhypusine synthase"/>
    <property type="match status" value="1"/>
</dbReference>
<protein>
    <recommendedName>
        <fullName evidence="5">deoxyhypusine synthase</fullName>
        <ecNumber evidence="5">2.5.1.46</ecNumber>
    </recommendedName>
</protein>
<evidence type="ECO:0000256" key="1">
    <source>
        <dbReference type="ARBA" id="ARBA00000952"/>
    </source>
</evidence>
<dbReference type="InterPro" id="IPR036982">
    <property type="entry name" value="Deoxyhypusine_synthase_sf"/>
</dbReference>
<evidence type="ECO:0000256" key="2">
    <source>
        <dbReference type="ARBA" id="ARBA00001911"/>
    </source>
</evidence>
<dbReference type="GO" id="GO:0003323">
    <property type="term" value="P:type B pancreatic cell development"/>
    <property type="evidence" value="ECO:0007669"/>
    <property type="project" value="Ensembl"/>
</dbReference>
<dbReference type="FunFam" id="3.40.910.10:FF:000001">
    <property type="entry name" value="Probable deoxyhypusine synthase"/>
    <property type="match status" value="1"/>
</dbReference>
<sequence>MGKCKFNENWLFSQEFSPWLKPVPGNIYEARCILCRKSFKLGTMGIKAVESHMRSAKHKASKSGYRETAGISQFCSTLVSATPPRPSPASTTAAEAPDLRLITGGTPTIKAEKEMADHARAVAKEAVLKPSCALPENMPKIRGYDFNQGVDLRAVLNSYLTTGFQASSLALAIQEINRMIEKRLEPVEVEEVNESEESCGSSHKSGCTIFLGYTSNLISSGVRESIRYLAEHKMVDVIVTTAGGIEEDLIKCLAHTYLGDFSLCGKELRLQGINRIGNLLVPNDNYCKFEDWLMPILDQMVLEQKTEGIRWTPSKFIHRLGKEINNTDSVYYWAYKNNIPVFSPALTDGSLGDMIYFHSFKNPGLVLDIVEDIRRMNGMAIFAKKTGMIILGGGLVKHHIANANLMRNGADYSVFVNTGQEFDGSDSGARPDEAISWGKIRADAKPVKGSSDIAAAALLLAMALSSLKVAMLDHYSWCMQTPLWFSLSLWPRPSLCTPTS</sequence>
<evidence type="ECO:0000256" key="5">
    <source>
        <dbReference type="ARBA" id="ARBA00012683"/>
    </source>
</evidence>
<evidence type="ECO:0000256" key="4">
    <source>
        <dbReference type="ARBA" id="ARBA00009892"/>
    </source>
</evidence>
<dbReference type="GO" id="GO:0031017">
    <property type="term" value="P:exocrine pancreas development"/>
    <property type="evidence" value="ECO:0007669"/>
    <property type="project" value="Ensembl"/>
</dbReference>
<dbReference type="GeneTree" id="ENSGT00390000008063"/>
<comment type="cofactor">
    <cofactor evidence="2">
        <name>NAD(+)</name>
        <dbReference type="ChEBI" id="CHEBI:57540"/>
    </cofactor>
</comment>
<dbReference type="SUPFAM" id="SSF52467">
    <property type="entry name" value="DHS-like NAD/FAD-binding domain"/>
    <property type="match status" value="1"/>
</dbReference>
<keyword evidence="6" id="KW-0808">Transferase</keyword>
<organism evidence="9 10">
    <name type="scientific">Fundulus heteroclitus</name>
    <name type="common">Killifish</name>
    <name type="synonym">Mummichog</name>
    <dbReference type="NCBI Taxonomy" id="8078"/>
    <lineage>
        <taxon>Eukaryota</taxon>
        <taxon>Metazoa</taxon>
        <taxon>Chordata</taxon>
        <taxon>Craniata</taxon>
        <taxon>Vertebrata</taxon>
        <taxon>Euteleostomi</taxon>
        <taxon>Actinopterygii</taxon>
        <taxon>Neopterygii</taxon>
        <taxon>Teleostei</taxon>
        <taxon>Neoteleostei</taxon>
        <taxon>Acanthomorphata</taxon>
        <taxon>Ovalentaria</taxon>
        <taxon>Atherinomorphae</taxon>
        <taxon>Cyprinodontiformes</taxon>
        <taxon>Fundulidae</taxon>
        <taxon>Fundulus</taxon>
    </lineage>
</organism>
<dbReference type="GO" id="GO:0005737">
    <property type="term" value="C:cytoplasm"/>
    <property type="evidence" value="ECO:0007669"/>
    <property type="project" value="TreeGrafter"/>
</dbReference>
<dbReference type="GO" id="GO:0034038">
    <property type="term" value="F:deoxyhypusine synthase activity"/>
    <property type="evidence" value="ECO:0007669"/>
    <property type="project" value="UniProtKB-EC"/>
</dbReference>
<evidence type="ECO:0000256" key="8">
    <source>
        <dbReference type="ARBA" id="ARBA00023256"/>
    </source>
</evidence>
<dbReference type="EC" id="2.5.1.46" evidence="5"/>
<keyword evidence="10" id="KW-1185">Reference proteome</keyword>
<name>A0A3Q2QSR6_FUNHE</name>
<accession>A0A3Q2QSR6</accession>
<keyword evidence="8" id="KW-0386">Hypusine biosynthesis</keyword>
<dbReference type="InterPro" id="IPR029035">
    <property type="entry name" value="DHS-like_NAD/FAD-binding_dom"/>
</dbReference>
<comment type="similarity">
    <text evidence="4">Belongs to the deoxyhypusine synthase family.</text>
</comment>
<evidence type="ECO:0000256" key="7">
    <source>
        <dbReference type="ARBA" id="ARBA00023027"/>
    </source>
</evidence>
<comment type="pathway">
    <text evidence="3">Protein modification; eIF5A hypusination.</text>
</comment>
<evidence type="ECO:0000256" key="6">
    <source>
        <dbReference type="ARBA" id="ARBA00022679"/>
    </source>
</evidence>
<proteinExistence type="inferred from homology"/>
<evidence type="ECO:0000313" key="10">
    <source>
        <dbReference type="Proteomes" id="UP000265000"/>
    </source>
</evidence>
<reference evidence="9" key="1">
    <citation type="submission" date="2025-08" db="UniProtKB">
        <authorList>
            <consortium name="Ensembl"/>
        </authorList>
    </citation>
    <scope>IDENTIFICATION</scope>
</reference>
<dbReference type="STRING" id="8078.ENSFHEP00000030958"/>
<reference evidence="9" key="2">
    <citation type="submission" date="2025-09" db="UniProtKB">
        <authorList>
            <consortium name="Ensembl"/>
        </authorList>
    </citation>
    <scope>IDENTIFICATION</scope>
</reference>
<dbReference type="PANTHER" id="PTHR11703:SF0">
    <property type="entry name" value="DEOXYHYPUSINE SYNTHASE"/>
    <property type="match status" value="1"/>
</dbReference>
<dbReference type="Proteomes" id="UP000265000">
    <property type="component" value="Unplaced"/>
</dbReference>
<dbReference type="InterPro" id="IPR002773">
    <property type="entry name" value="Deoxyhypusine_synthase"/>
</dbReference>
<dbReference type="NCBIfam" id="TIGR00321">
    <property type="entry name" value="dhys"/>
    <property type="match status" value="1"/>
</dbReference>
<comment type="catalytic activity">
    <reaction evidence="1">
        <text>[eIF5A protein]-L-lysine + spermidine = [eIF5A protein]-deoxyhypusine + propane-1,3-diamine</text>
        <dbReference type="Rhea" id="RHEA:33299"/>
        <dbReference type="Rhea" id="RHEA-COMP:10143"/>
        <dbReference type="Rhea" id="RHEA-COMP:10144"/>
        <dbReference type="ChEBI" id="CHEBI:29969"/>
        <dbReference type="ChEBI" id="CHEBI:57484"/>
        <dbReference type="ChEBI" id="CHEBI:57834"/>
        <dbReference type="ChEBI" id="CHEBI:82657"/>
        <dbReference type="EC" id="2.5.1.46"/>
    </reaction>
</comment>
<keyword evidence="7" id="KW-0520">NAD</keyword>
<dbReference type="Pfam" id="PF01916">
    <property type="entry name" value="DS"/>
    <property type="match status" value="1"/>
</dbReference>
<evidence type="ECO:0000313" key="9">
    <source>
        <dbReference type="Ensembl" id="ENSFHEP00000030958.1"/>
    </source>
</evidence>
<dbReference type="Ensembl" id="ENSFHET00000033004.1">
    <property type="protein sequence ID" value="ENSFHEP00000030958.1"/>
    <property type="gene ID" value="ENSFHEG00000016542.1"/>
</dbReference>